<feature type="transmembrane region" description="Helical" evidence="1">
    <location>
        <begin position="52"/>
        <end position="70"/>
    </location>
</feature>
<feature type="transmembrane region" description="Helical" evidence="1">
    <location>
        <begin position="176"/>
        <end position="194"/>
    </location>
</feature>
<protein>
    <submittedName>
        <fullName evidence="2">Uncharacterized protein</fullName>
    </submittedName>
</protein>
<evidence type="ECO:0000313" key="3">
    <source>
        <dbReference type="Proteomes" id="UP000198287"/>
    </source>
</evidence>
<sequence length="538" mass="61047">MDSGSIEKLFLRKSTNRYTWTNYGCSYNSFNFQVFTVSNYVNYAALLLPFDIFTWILTFAGGIFVNILVFKMTTSSSSTNGYLFVWSFITALEQPVAAKKESSTIKLLILCRTWLTSIYILGSLYKGDMVSVHFLRKSNTRYIWGNYGCSYNAFNFKVFTVTNYINYAALLLPFDIFTWVLLFIGGVFVNILVFRITASTKPFLLLWSFTTAMEQPIATKRGTSTLKLLILCSTWLTSIYILGSLYKGDMVSVLTSRTTQQVPNTLKELISTNTTIFTTNHYDDYLVGPTPIARCNLHDLVIPQLMNAINSKYTLHHVLTSLRLGSKCIRIFNAYEMSKNISNYGFLSDVISGKQIIIPDQFAIVDPTFALSMIQATMVLFPTYVPIHNGEIALYTELKPWIVAGNFFAPRFISGLARVVESGIYEWWSNNFQEVTLIVDIQAVKGEGNIAEEFAKVSFGREMRTKHGMTAVPISFDKLRIPIVVCLFCVGIGVVFLCQEWIYFHFRRRTRSKVNLKGVAFKVTIVRSMGSVPMNAFL</sequence>
<evidence type="ECO:0000313" key="2">
    <source>
        <dbReference type="EMBL" id="OXA39700.1"/>
    </source>
</evidence>
<keyword evidence="1" id="KW-0472">Membrane</keyword>
<dbReference type="Proteomes" id="UP000198287">
    <property type="component" value="Unassembled WGS sequence"/>
</dbReference>
<accession>A0A226D3R2</accession>
<keyword evidence="1" id="KW-0812">Transmembrane</keyword>
<keyword evidence="3" id="KW-1185">Reference proteome</keyword>
<organism evidence="2 3">
    <name type="scientific">Folsomia candida</name>
    <name type="common">Springtail</name>
    <dbReference type="NCBI Taxonomy" id="158441"/>
    <lineage>
        <taxon>Eukaryota</taxon>
        <taxon>Metazoa</taxon>
        <taxon>Ecdysozoa</taxon>
        <taxon>Arthropoda</taxon>
        <taxon>Hexapoda</taxon>
        <taxon>Collembola</taxon>
        <taxon>Entomobryomorpha</taxon>
        <taxon>Isotomoidea</taxon>
        <taxon>Isotomidae</taxon>
        <taxon>Proisotominae</taxon>
        <taxon>Folsomia</taxon>
    </lineage>
</organism>
<proteinExistence type="predicted"/>
<keyword evidence="1" id="KW-1133">Transmembrane helix</keyword>
<feature type="transmembrane region" description="Helical" evidence="1">
    <location>
        <begin position="228"/>
        <end position="246"/>
    </location>
</feature>
<dbReference type="EMBL" id="LNIX01000037">
    <property type="protein sequence ID" value="OXA39700.1"/>
    <property type="molecule type" value="Genomic_DNA"/>
</dbReference>
<feature type="transmembrane region" description="Helical" evidence="1">
    <location>
        <begin position="481"/>
        <end position="504"/>
    </location>
</feature>
<dbReference type="OrthoDB" id="8298634at2759"/>
<gene>
    <name evidence="2" type="ORF">Fcan01_25430</name>
</gene>
<dbReference type="AlphaFoldDB" id="A0A226D3R2"/>
<name>A0A226D3R2_FOLCA</name>
<evidence type="ECO:0000256" key="1">
    <source>
        <dbReference type="SAM" id="Phobius"/>
    </source>
</evidence>
<comment type="caution">
    <text evidence="2">The sequence shown here is derived from an EMBL/GenBank/DDBJ whole genome shotgun (WGS) entry which is preliminary data.</text>
</comment>
<reference evidence="2 3" key="1">
    <citation type="submission" date="2015-12" db="EMBL/GenBank/DDBJ databases">
        <title>The genome of Folsomia candida.</title>
        <authorList>
            <person name="Faddeeva A."/>
            <person name="Derks M.F."/>
            <person name="Anvar Y."/>
            <person name="Smit S."/>
            <person name="Van Straalen N."/>
            <person name="Roelofs D."/>
        </authorList>
    </citation>
    <scope>NUCLEOTIDE SEQUENCE [LARGE SCALE GENOMIC DNA]</scope>
    <source>
        <strain evidence="2 3">VU population</strain>
        <tissue evidence="2">Whole body</tissue>
    </source>
</reference>